<feature type="region of interest" description="Disordered" evidence="10">
    <location>
        <begin position="35"/>
        <end position="58"/>
    </location>
</feature>
<dbReference type="GO" id="GO:0006357">
    <property type="term" value="P:regulation of transcription by RNA polymerase II"/>
    <property type="evidence" value="ECO:0007669"/>
    <property type="project" value="TreeGrafter"/>
</dbReference>
<keyword evidence="3" id="KW-0597">Phosphoprotein</keyword>
<dbReference type="AlphaFoldDB" id="A0AAV0PFU1"/>
<name>A0AAV0PFU1_9ROSI</name>
<feature type="region of interest" description="Disordered" evidence="10">
    <location>
        <begin position="452"/>
        <end position="492"/>
    </location>
</feature>
<dbReference type="SMART" id="SM00415">
    <property type="entry name" value="HSF"/>
    <property type="match status" value="1"/>
</dbReference>
<evidence type="ECO:0000256" key="7">
    <source>
        <dbReference type="ARBA" id="ARBA00023163"/>
    </source>
</evidence>
<keyword evidence="8" id="KW-0539">Nucleus</keyword>
<evidence type="ECO:0000313" key="12">
    <source>
        <dbReference type="EMBL" id="CAI0469485.1"/>
    </source>
</evidence>
<dbReference type="InterPro" id="IPR000232">
    <property type="entry name" value="HSF_DNA-bd"/>
</dbReference>
<comment type="subcellular location">
    <subcellularLocation>
        <location evidence="1">Nucleus</location>
    </subcellularLocation>
</comment>
<evidence type="ECO:0000256" key="4">
    <source>
        <dbReference type="ARBA" id="ARBA00023015"/>
    </source>
</evidence>
<keyword evidence="7" id="KW-0804">Transcription</keyword>
<evidence type="ECO:0000256" key="9">
    <source>
        <dbReference type="RuleBase" id="RU004020"/>
    </source>
</evidence>
<dbReference type="EMBL" id="CAMGYJ010000008">
    <property type="protein sequence ID" value="CAI0469485.1"/>
    <property type="molecule type" value="Genomic_DNA"/>
</dbReference>
<dbReference type="GO" id="GO:0000978">
    <property type="term" value="F:RNA polymerase II cis-regulatory region sequence-specific DNA binding"/>
    <property type="evidence" value="ECO:0007669"/>
    <property type="project" value="TreeGrafter"/>
</dbReference>
<dbReference type="GO" id="GO:0005634">
    <property type="term" value="C:nucleus"/>
    <property type="evidence" value="ECO:0007669"/>
    <property type="project" value="UniProtKB-SubCell"/>
</dbReference>
<reference evidence="12" key="1">
    <citation type="submission" date="2022-08" db="EMBL/GenBank/DDBJ databases">
        <authorList>
            <person name="Gutierrez-Valencia J."/>
        </authorList>
    </citation>
    <scope>NUCLEOTIDE SEQUENCE</scope>
</reference>
<dbReference type="PROSITE" id="PS00434">
    <property type="entry name" value="HSF_DOMAIN"/>
    <property type="match status" value="1"/>
</dbReference>
<dbReference type="InterPro" id="IPR036390">
    <property type="entry name" value="WH_DNA-bd_sf"/>
</dbReference>
<accession>A0AAV0PFU1</accession>
<feature type="compositionally biased region" description="Polar residues" evidence="10">
    <location>
        <begin position="278"/>
        <end position="291"/>
    </location>
</feature>
<evidence type="ECO:0000256" key="10">
    <source>
        <dbReference type="SAM" id="MobiDB-lite"/>
    </source>
</evidence>
<comment type="caution">
    <text evidence="12">The sequence shown here is derived from an EMBL/GenBank/DDBJ whole genome shotgun (WGS) entry which is preliminary data.</text>
</comment>
<evidence type="ECO:0000256" key="8">
    <source>
        <dbReference type="ARBA" id="ARBA00023242"/>
    </source>
</evidence>
<keyword evidence="6" id="KW-0238">DNA-binding</keyword>
<protein>
    <recommendedName>
        <fullName evidence="11">HSF-type DNA-binding domain-containing protein</fullName>
    </recommendedName>
</protein>
<evidence type="ECO:0000256" key="1">
    <source>
        <dbReference type="ARBA" id="ARBA00004123"/>
    </source>
</evidence>
<keyword evidence="13" id="KW-1185">Reference proteome</keyword>
<evidence type="ECO:0000256" key="6">
    <source>
        <dbReference type="ARBA" id="ARBA00023125"/>
    </source>
</evidence>
<comment type="similarity">
    <text evidence="9">Belongs to the HSF family.</text>
</comment>
<keyword evidence="4" id="KW-0805">Transcription regulation</keyword>
<evidence type="ECO:0000259" key="11">
    <source>
        <dbReference type="PROSITE" id="PS00434"/>
    </source>
</evidence>
<proteinExistence type="inferred from homology"/>
<organism evidence="12 13">
    <name type="scientific">Linum tenue</name>
    <dbReference type="NCBI Taxonomy" id="586396"/>
    <lineage>
        <taxon>Eukaryota</taxon>
        <taxon>Viridiplantae</taxon>
        <taxon>Streptophyta</taxon>
        <taxon>Embryophyta</taxon>
        <taxon>Tracheophyta</taxon>
        <taxon>Spermatophyta</taxon>
        <taxon>Magnoliopsida</taxon>
        <taxon>eudicotyledons</taxon>
        <taxon>Gunneridae</taxon>
        <taxon>Pentapetalae</taxon>
        <taxon>rosids</taxon>
        <taxon>fabids</taxon>
        <taxon>Malpighiales</taxon>
        <taxon>Linaceae</taxon>
        <taxon>Linum</taxon>
    </lineage>
</organism>
<dbReference type="Pfam" id="PF00447">
    <property type="entry name" value="HSF_DNA-bind"/>
    <property type="match status" value="1"/>
</dbReference>
<dbReference type="FunFam" id="1.10.10.10:FF:000037">
    <property type="entry name" value="Heat stress transcription factor B-4"/>
    <property type="match status" value="1"/>
</dbReference>
<evidence type="ECO:0000256" key="2">
    <source>
        <dbReference type="ARBA" id="ARBA00011233"/>
    </source>
</evidence>
<feature type="compositionally biased region" description="Low complexity" evidence="10">
    <location>
        <begin position="163"/>
        <end position="180"/>
    </location>
</feature>
<dbReference type="PRINTS" id="PR00056">
    <property type="entry name" value="HSFDOMAIN"/>
</dbReference>
<evidence type="ECO:0000256" key="5">
    <source>
        <dbReference type="ARBA" id="ARBA00023016"/>
    </source>
</evidence>
<feature type="region of interest" description="Disordered" evidence="10">
    <location>
        <begin position="158"/>
        <end position="189"/>
    </location>
</feature>
<feature type="domain" description="HSF-type DNA-binding" evidence="11">
    <location>
        <begin position="110"/>
        <end position="134"/>
    </location>
</feature>
<dbReference type="Proteomes" id="UP001154282">
    <property type="component" value="Unassembled WGS sequence"/>
</dbReference>
<gene>
    <name evidence="12" type="ORF">LITE_LOCUS38187</name>
</gene>
<dbReference type="GO" id="GO:0034605">
    <property type="term" value="P:cellular response to heat"/>
    <property type="evidence" value="ECO:0007669"/>
    <property type="project" value="TreeGrafter"/>
</dbReference>
<dbReference type="GO" id="GO:0003700">
    <property type="term" value="F:DNA-binding transcription factor activity"/>
    <property type="evidence" value="ECO:0007669"/>
    <property type="project" value="InterPro"/>
</dbReference>
<keyword evidence="5" id="KW-0346">Stress response</keyword>
<feature type="region of interest" description="Disordered" evidence="10">
    <location>
        <begin position="256"/>
        <end position="293"/>
    </location>
</feature>
<comment type="subunit">
    <text evidence="2">Homotrimer.</text>
</comment>
<evidence type="ECO:0000256" key="3">
    <source>
        <dbReference type="ARBA" id="ARBA00022553"/>
    </source>
</evidence>
<dbReference type="SUPFAM" id="SSF46785">
    <property type="entry name" value="Winged helix' DNA-binding domain"/>
    <property type="match status" value="1"/>
</dbReference>
<dbReference type="PANTHER" id="PTHR10015:SF337">
    <property type="entry name" value="HEAT STRESS TRANSCRIPTION FACTOR A-3"/>
    <property type="match status" value="1"/>
</dbReference>
<dbReference type="Gene3D" id="1.10.10.10">
    <property type="entry name" value="Winged helix-like DNA-binding domain superfamily/Winged helix DNA-binding domain"/>
    <property type="match status" value="1"/>
</dbReference>
<dbReference type="PANTHER" id="PTHR10015">
    <property type="entry name" value="HEAT SHOCK TRANSCRIPTION FACTOR"/>
    <property type="match status" value="1"/>
</dbReference>
<sequence length="492" mass="54483">MKREDVPKSPQGDSIPASPLMEFCEEFSQSFEFKAETVSDESSPPAAGGGVRPPSLPQPLAILHETPIPPFLSKTFDLVDDRALDAVISWGADGVSFVVWDSIEFSRTVLPRNFKHNNFSSFVRQLNTYGFRKIDADKWEFANEGFQQGQRHLLRNIQRRKSPQSSSSQQSSGHVVGSSGEAAGKSGLESEVEMLRKERGAMMQEVVELQQQQRGSIQHMETVNKRINVAEQRQKQMLSFLAKLFRNPGFLDRLKESKEERQRGIIGEGSKRKKKFLRQSQGEASGSSTPIQGKMIKHKSELFPMEDELSPDIILQNMAGGADREGFPFELSSFVSTDDLAAAGQDFISPTEEIEDPCYKGKNVVMDPQQELGPEYFVSYPDDLELGVQQEDLTLPAVSSPGFESMVKQEVDVWSMGFDTHPIMANSTGNELWEFGVTGGFSDIWDLGSTQAAEGSSGVDKQLQADGSLLLDEPESDIRAAQPEDAGSLKRS</sequence>
<dbReference type="InterPro" id="IPR036388">
    <property type="entry name" value="WH-like_DNA-bd_sf"/>
</dbReference>
<evidence type="ECO:0000313" key="13">
    <source>
        <dbReference type="Proteomes" id="UP001154282"/>
    </source>
</evidence>